<feature type="domain" description="DhaL" evidence="1">
    <location>
        <begin position="1"/>
        <end position="188"/>
    </location>
</feature>
<dbReference type="AlphaFoldDB" id="A0A0D5NSJ4"/>
<organism evidence="2 3">
    <name type="scientific">Paenibacillus beijingensis</name>
    <dbReference type="NCBI Taxonomy" id="1126833"/>
    <lineage>
        <taxon>Bacteria</taxon>
        <taxon>Bacillati</taxon>
        <taxon>Bacillota</taxon>
        <taxon>Bacilli</taxon>
        <taxon>Bacillales</taxon>
        <taxon>Paenibacillaceae</taxon>
        <taxon>Paenibacillus</taxon>
    </lineage>
</organism>
<dbReference type="PANTHER" id="PTHR33434:SF4">
    <property type="entry name" value="PHOSPHATASE PROTEIN"/>
    <property type="match status" value="1"/>
</dbReference>
<dbReference type="InterPro" id="IPR050270">
    <property type="entry name" value="DegV_domain_contain"/>
</dbReference>
<sequence length="601" mass="62891">MALLGAQNLQRNAERVNALNVFPVPDGDTGTNMNLTMTSGVREMEGKKSESIGKTAEALSKGLLMGARGNSGVILSQLFRGIAKALAGLDEAGTVQFAAALQQGVDTAYKAVVKPVEGTILTVAKEAARHGVQIARRTPDMIEWMREVCGKADEALQRTPDLLPVLKQVGVVDSGGQGLLLIYEGFLQALIAGADPSEDGFTAETGGPEPFAPAADAPVHSGALAASPSAAGGAKSGQPAQAGLSAESIEFLYDMEFFINLSLGGRQAEFFDENAFKKALAKDGDCILVIPDDDVVKVHVHTRRPGDVLNLALPYGELTDLHILNMRQQHRDLTKNSAPVSAAEAGEVIAADYGVSGDDALVVAEVLAGSAMQSAPPETVHELAPFGIIAVASGEGVATIFLDNDTDIVLSGGQTMNPSTEDFVNAIQSLPAEHIYLLPNNGNVILAAEQAAELSERNVTVIPTRNIPQGLSALLAFKESETPQRNAALMSGAAEQVTAGSVTRAVRDTEIDGVQVKEGDYIGILEKSIVVSVPELQSCCQALIDRMMESGGDLLTVLTGEGAAQADTDALAQWVASAHPDVELEVQDGGQPLYPYLLALE</sequence>
<dbReference type="Pfam" id="PF02734">
    <property type="entry name" value="Dak2"/>
    <property type="match status" value="1"/>
</dbReference>
<dbReference type="SMART" id="SM01120">
    <property type="entry name" value="Dak2"/>
    <property type="match status" value="1"/>
</dbReference>
<dbReference type="Pfam" id="PF21645">
    <property type="entry name" value="FakA-like_M"/>
    <property type="match status" value="1"/>
</dbReference>
<dbReference type="HOGENOM" id="CLU_017496_1_0_9"/>
<dbReference type="NCBIfam" id="TIGR03599">
    <property type="entry name" value="YloV"/>
    <property type="match status" value="1"/>
</dbReference>
<name>A0A0D5NSJ4_9BACL</name>
<dbReference type="STRING" id="1126833.VN24_20190"/>
<dbReference type="InterPro" id="IPR048394">
    <property type="entry name" value="FakA-like_M"/>
</dbReference>
<dbReference type="PATRIC" id="fig|1126833.4.peg.4442"/>
<gene>
    <name evidence="2" type="ORF">VN24_20190</name>
</gene>
<protein>
    <recommendedName>
        <fullName evidence="1">DhaL domain-containing protein</fullName>
    </recommendedName>
</protein>
<dbReference type="GO" id="GO:0004371">
    <property type="term" value="F:glycerone kinase activity"/>
    <property type="evidence" value="ECO:0007669"/>
    <property type="project" value="InterPro"/>
</dbReference>
<evidence type="ECO:0000313" key="2">
    <source>
        <dbReference type="EMBL" id="AJY77878.1"/>
    </source>
</evidence>
<dbReference type="SMART" id="SM01121">
    <property type="entry name" value="Dak1_2"/>
    <property type="match status" value="1"/>
</dbReference>
<dbReference type="InterPro" id="IPR019986">
    <property type="entry name" value="YloV-like"/>
</dbReference>
<dbReference type="PROSITE" id="PS51480">
    <property type="entry name" value="DHAL"/>
    <property type="match status" value="1"/>
</dbReference>
<dbReference type="InterPro" id="IPR036117">
    <property type="entry name" value="DhaL_dom_sf"/>
</dbReference>
<keyword evidence="3" id="KW-1185">Reference proteome</keyword>
<dbReference type="RefSeq" id="WP_045673502.1">
    <property type="nucleotide sequence ID" value="NZ_CP011058.1"/>
</dbReference>
<evidence type="ECO:0000259" key="1">
    <source>
        <dbReference type="PROSITE" id="PS51480"/>
    </source>
</evidence>
<dbReference type="Gene3D" id="1.25.40.340">
    <property type="match status" value="1"/>
</dbReference>
<reference evidence="2 3" key="1">
    <citation type="journal article" date="2015" name="J. Biotechnol.">
        <title>Complete genome sequence of Paenibacillus beijingensis 7188(T) (=DSM 24997(T)), a novel rhizobacterium from jujube garden soil.</title>
        <authorList>
            <person name="Kwak Y."/>
            <person name="Shin J.H."/>
        </authorList>
    </citation>
    <scope>NUCLEOTIDE SEQUENCE [LARGE SCALE GENOMIC DNA]</scope>
    <source>
        <strain evidence="2 3">DSM 24997</strain>
    </source>
</reference>
<dbReference type="SUPFAM" id="SSF101473">
    <property type="entry name" value="DhaL-like"/>
    <property type="match status" value="1"/>
</dbReference>
<dbReference type="InterPro" id="IPR004007">
    <property type="entry name" value="DhaL_dom"/>
</dbReference>
<accession>A0A0D5NSJ4</accession>
<evidence type="ECO:0000313" key="3">
    <source>
        <dbReference type="Proteomes" id="UP000032633"/>
    </source>
</evidence>
<dbReference type="Pfam" id="PF13684">
    <property type="entry name" value="FakA-like_C"/>
    <property type="match status" value="1"/>
</dbReference>
<proteinExistence type="predicted"/>
<dbReference type="InterPro" id="IPR033470">
    <property type="entry name" value="FakA-like_C"/>
</dbReference>
<dbReference type="Proteomes" id="UP000032633">
    <property type="component" value="Chromosome"/>
</dbReference>
<dbReference type="EMBL" id="CP011058">
    <property type="protein sequence ID" value="AJY77878.1"/>
    <property type="molecule type" value="Genomic_DNA"/>
</dbReference>
<dbReference type="PANTHER" id="PTHR33434">
    <property type="entry name" value="DEGV DOMAIN-CONTAINING PROTEIN DR_1986-RELATED"/>
    <property type="match status" value="1"/>
</dbReference>
<dbReference type="GO" id="GO:0006071">
    <property type="term" value="P:glycerol metabolic process"/>
    <property type="evidence" value="ECO:0007669"/>
    <property type="project" value="InterPro"/>
</dbReference>
<reference evidence="3" key="2">
    <citation type="submission" date="2015-03" db="EMBL/GenBank/DDBJ databases">
        <title>Genome sequence of Paenibacillus beijingensis strain DSM 24997T.</title>
        <authorList>
            <person name="Kwak Y."/>
            <person name="Shin J.-H."/>
        </authorList>
    </citation>
    <scope>NUCLEOTIDE SEQUENCE [LARGE SCALE GENOMIC DNA]</scope>
    <source>
        <strain evidence="3">DSM 24997</strain>
    </source>
</reference>
<dbReference type="KEGG" id="pbj:VN24_20190"/>